<evidence type="ECO:0000256" key="3">
    <source>
        <dbReference type="ARBA" id="ARBA00022475"/>
    </source>
</evidence>
<dbReference type="SUPFAM" id="SSF52540">
    <property type="entry name" value="P-loop containing nucleoside triphosphate hydrolases"/>
    <property type="match status" value="1"/>
</dbReference>
<dbReference type="CDD" id="cd02419">
    <property type="entry name" value="Peptidase_C39C"/>
    <property type="match status" value="1"/>
</dbReference>
<keyword evidence="7 17" id="KW-0067">ATP-binding</keyword>
<comment type="subcellular location">
    <subcellularLocation>
        <location evidence="1">Cell membrane</location>
        <topology evidence="1">Multi-pass membrane protein</topology>
    </subcellularLocation>
</comment>
<evidence type="ECO:0000256" key="10">
    <source>
        <dbReference type="ARBA" id="ARBA00055355"/>
    </source>
</evidence>
<dbReference type="GO" id="GO:0031640">
    <property type="term" value="P:killing of cells of another organism"/>
    <property type="evidence" value="ECO:0007669"/>
    <property type="project" value="UniProtKB-KW"/>
</dbReference>
<proteinExistence type="inferred from homology"/>
<feature type="domain" description="ABC transmembrane type-1" evidence="15">
    <location>
        <begin position="166"/>
        <end position="447"/>
    </location>
</feature>
<dbReference type="InterPro" id="IPR036640">
    <property type="entry name" value="ABC1_TM_sf"/>
</dbReference>
<evidence type="ECO:0000313" key="17">
    <source>
        <dbReference type="EMBL" id="MTV40668.1"/>
    </source>
</evidence>
<dbReference type="PROSITE" id="PS50893">
    <property type="entry name" value="ABC_TRANSPORTER_2"/>
    <property type="match status" value="1"/>
</dbReference>
<keyword evidence="8 13" id="KW-1133">Transmembrane helix</keyword>
<name>A0A6L6PNG5_9BURK</name>
<sequence>MEGIALHRKVPIYLQTEASECGLCSLAMVADYHGYRTDLASLRLRFPISRKGATLESLIRISQALKLDSRPVKLDMHNLPQLQLPCIIHWDMDHFVVLVSVSSRRAVIHDPAIGLRSFTMAEFSKHFTGVGLELSPSTDFAPANQKLQFTLRGLMGHIVGLKRGLIQILLLALGLEAISIALPFFLQWVVDHALLSADRDLLTTLALGFGLLILVQAAISAVRGWFVAAISTQLNFQWLGNVFGHMVKLPLEYFEKRHVGNIMSRFGSITSIQKTLTGGFVQAAVDGVMVVGTFGMMLMYSQRLACISLIAVGLYGLMRWALFHGLRTATSEQIIHAAKQTTHFFETANGIQSVRLFGKGEQRRAGWLNILAEQFNAELRISRIRISYETAQTLLFGLERILIVWLAALAVLDRSFTTGMLFAFVAYKDQFSTRLAALVDKIVEFKMLKLHGERVADIVLAQVEEAGPHDADEVDIDELLPSIELRGVSFRYSPTEPYVFENIDLKIEAGESLAITGTSGGGKTTLVKVMLGLLAPTHGEVLVGGRPIHRVGLTTYRNMVATVMQEDRLFSGSIAENISFFDPLPEWKRIKECARLAAVDVEIDSMPMGYNTITGDSGVGISGGQKQRILLARALYRKPRILVLDEATSELDVDNEKSVNATVRAMGLTRIVVAHRPETIASAERVVVLKAGQLVEVSEPTLAPRARMPA</sequence>
<dbReference type="PANTHER" id="PTHR24221">
    <property type="entry name" value="ATP-BINDING CASSETTE SUB-FAMILY B"/>
    <property type="match status" value="1"/>
</dbReference>
<dbReference type="Gene3D" id="3.40.50.300">
    <property type="entry name" value="P-loop containing nucleotide triphosphate hydrolases"/>
    <property type="match status" value="1"/>
</dbReference>
<comment type="function">
    <text evidence="10">Involved in the export of calmodulin-sensitive adenylate cyclase-hemolysin (cyclolysin).</text>
</comment>
<dbReference type="GO" id="GO:0006508">
    <property type="term" value="P:proteolysis"/>
    <property type="evidence" value="ECO:0007669"/>
    <property type="project" value="InterPro"/>
</dbReference>
<keyword evidence="9 13" id="KW-0472">Membrane</keyword>
<dbReference type="PROSITE" id="PS50990">
    <property type="entry name" value="PEPTIDASE_C39"/>
    <property type="match status" value="1"/>
</dbReference>
<feature type="transmembrane region" description="Helical" evidence="13">
    <location>
        <begin position="304"/>
        <end position="322"/>
    </location>
</feature>
<evidence type="ECO:0000259" key="15">
    <source>
        <dbReference type="PROSITE" id="PS50929"/>
    </source>
</evidence>
<evidence type="ECO:0000256" key="8">
    <source>
        <dbReference type="ARBA" id="ARBA00022989"/>
    </source>
</evidence>
<dbReference type="GO" id="GO:0016887">
    <property type="term" value="F:ATP hydrolysis activity"/>
    <property type="evidence" value="ECO:0007669"/>
    <property type="project" value="InterPro"/>
</dbReference>
<dbReference type="AlphaFoldDB" id="A0A6L6PNG5"/>
<dbReference type="OrthoDB" id="8554730at2"/>
<evidence type="ECO:0000256" key="6">
    <source>
        <dbReference type="ARBA" id="ARBA00022741"/>
    </source>
</evidence>
<evidence type="ECO:0000256" key="13">
    <source>
        <dbReference type="SAM" id="Phobius"/>
    </source>
</evidence>
<keyword evidence="5" id="KW-0204">Cytolysis</keyword>
<dbReference type="PANTHER" id="PTHR24221:SF606">
    <property type="entry name" value="COLICIN V SECRETION-PROCESSING ATP-BINDING PROTEIN"/>
    <property type="match status" value="1"/>
</dbReference>
<dbReference type="Gene3D" id="3.90.70.10">
    <property type="entry name" value="Cysteine proteinases"/>
    <property type="match status" value="1"/>
</dbReference>
<keyword evidence="2" id="KW-0813">Transport</keyword>
<keyword evidence="3" id="KW-1003">Cell membrane</keyword>
<keyword evidence="18" id="KW-1185">Reference proteome</keyword>
<keyword evidence="5" id="KW-0354">Hemolysis</keyword>
<dbReference type="GO" id="GO:0005524">
    <property type="term" value="F:ATP binding"/>
    <property type="evidence" value="ECO:0007669"/>
    <property type="project" value="UniProtKB-KW"/>
</dbReference>
<comment type="caution">
    <text evidence="17">The sequence shown here is derived from an EMBL/GenBank/DDBJ whole genome shotgun (WGS) entry which is preliminary data.</text>
</comment>
<evidence type="ECO:0000256" key="2">
    <source>
        <dbReference type="ARBA" id="ARBA00022448"/>
    </source>
</evidence>
<reference evidence="17 18" key="1">
    <citation type="submission" date="2019-11" db="EMBL/GenBank/DDBJ databases">
        <title>Type strains purchased from KCTC, JCM and DSMZ.</title>
        <authorList>
            <person name="Lu H."/>
        </authorList>
    </citation>
    <scope>NUCLEOTIDE SEQUENCE [LARGE SCALE GENOMIC DNA]</scope>
    <source>
        <strain evidence="17 18">KCTC 22382</strain>
    </source>
</reference>
<dbReference type="EMBL" id="WNKY01000038">
    <property type="protein sequence ID" value="MTV40668.1"/>
    <property type="molecule type" value="Genomic_DNA"/>
</dbReference>
<keyword evidence="6" id="KW-0547">Nucleotide-binding</keyword>
<dbReference type="InterPro" id="IPR003439">
    <property type="entry name" value="ABC_transporter-like_ATP-bd"/>
</dbReference>
<dbReference type="InterPro" id="IPR005074">
    <property type="entry name" value="Peptidase_C39"/>
</dbReference>
<evidence type="ECO:0000256" key="4">
    <source>
        <dbReference type="ARBA" id="ARBA00022692"/>
    </source>
</evidence>
<evidence type="ECO:0000256" key="11">
    <source>
        <dbReference type="ARBA" id="ARBA00061173"/>
    </source>
</evidence>
<evidence type="ECO:0000256" key="7">
    <source>
        <dbReference type="ARBA" id="ARBA00022840"/>
    </source>
</evidence>
<evidence type="ECO:0000256" key="1">
    <source>
        <dbReference type="ARBA" id="ARBA00004651"/>
    </source>
</evidence>
<dbReference type="GO" id="GO:0140359">
    <property type="term" value="F:ABC-type transporter activity"/>
    <property type="evidence" value="ECO:0007669"/>
    <property type="project" value="InterPro"/>
</dbReference>
<dbReference type="InterPro" id="IPR011527">
    <property type="entry name" value="ABC1_TM_dom"/>
</dbReference>
<dbReference type="Proteomes" id="UP000475582">
    <property type="component" value="Unassembled WGS sequence"/>
</dbReference>
<dbReference type="CDD" id="cd18567">
    <property type="entry name" value="ABC_6TM_CvaB_RaxB_like"/>
    <property type="match status" value="1"/>
</dbReference>
<gene>
    <name evidence="17" type="ORF">GM676_24200</name>
</gene>
<dbReference type="PROSITE" id="PS50929">
    <property type="entry name" value="ABC_TM1F"/>
    <property type="match status" value="1"/>
</dbReference>
<dbReference type="InterPro" id="IPR003593">
    <property type="entry name" value="AAA+_ATPase"/>
</dbReference>
<dbReference type="InterPro" id="IPR033838">
    <property type="entry name" value="CvaB_peptidase"/>
</dbReference>
<dbReference type="InterPro" id="IPR017871">
    <property type="entry name" value="ABC_transporter-like_CS"/>
</dbReference>
<dbReference type="GO" id="GO:0034040">
    <property type="term" value="F:ATPase-coupled lipid transmembrane transporter activity"/>
    <property type="evidence" value="ECO:0007669"/>
    <property type="project" value="TreeGrafter"/>
</dbReference>
<dbReference type="SMART" id="SM00382">
    <property type="entry name" value="AAA"/>
    <property type="match status" value="1"/>
</dbReference>
<dbReference type="GO" id="GO:0008234">
    <property type="term" value="F:cysteine-type peptidase activity"/>
    <property type="evidence" value="ECO:0007669"/>
    <property type="project" value="InterPro"/>
</dbReference>
<evidence type="ECO:0000259" key="16">
    <source>
        <dbReference type="PROSITE" id="PS50990"/>
    </source>
</evidence>
<dbReference type="Pfam" id="PF03412">
    <property type="entry name" value="Peptidase_C39"/>
    <property type="match status" value="1"/>
</dbReference>
<dbReference type="InterPro" id="IPR039421">
    <property type="entry name" value="Type_1_exporter"/>
</dbReference>
<feature type="domain" description="Peptidase C39" evidence="16">
    <location>
        <begin position="15"/>
        <end position="134"/>
    </location>
</feature>
<evidence type="ECO:0000313" key="18">
    <source>
        <dbReference type="Proteomes" id="UP000475582"/>
    </source>
</evidence>
<dbReference type="Pfam" id="PF00664">
    <property type="entry name" value="ABC_membrane"/>
    <property type="match status" value="1"/>
</dbReference>
<feature type="transmembrane region" description="Helical" evidence="13">
    <location>
        <begin position="206"/>
        <end position="226"/>
    </location>
</feature>
<evidence type="ECO:0000256" key="5">
    <source>
        <dbReference type="ARBA" id="ARBA00022735"/>
    </source>
</evidence>
<comment type="similarity">
    <text evidence="11">Belongs to the ABC transporter superfamily. Cyclolysin exporter (TC 3.A.1.109.2) family.</text>
</comment>
<dbReference type="PROSITE" id="PS00211">
    <property type="entry name" value="ABC_TRANSPORTER_1"/>
    <property type="match status" value="1"/>
</dbReference>
<evidence type="ECO:0000259" key="14">
    <source>
        <dbReference type="PROSITE" id="PS50893"/>
    </source>
</evidence>
<keyword evidence="4 13" id="KW-0812">Transmembrane</keyword>
<dbReference type="RefSeq" id="WP_155466714.1">
    <property type="nucleotide sequence ID" value="NZ_WNKY01000038.1"/>
</dbReference>
<dbReference type="Gene3D" id="1.20.1560.10">
    <property type="entry name" value="ABC transporter type 1, transmembrane domain"/>
    <property type="match status" value="1"/>
</dbReference>
<dbReference type="Pfam" id="PF00005">
    <property type="entry name" value="ABC_tran"/>
    <property type="match status" value="1"/>
</dbReference>
<dbReference type="FunFam" id="3.40.50.300:FF:000299">
    <property type="entry name" value="ABC transporter ATP-binding protein/permease"/>
    <property type="match status" value="1"/>
</dbReference>
<dbReference type="InterPro" id="IPR027417">
    <property type="entry name" value="P-loop_NTPase"/>
</dbReference>
<dbReference type="SUPFAM" id="SSF90123">
    <property type="entry name" value="ABC transporter transmembrane region"/>
    <property type="match status" value="1"/>
</dbReference>
<protein>
    <recommendedName>
        <fullName evidence="12">Cyclolysin secretion/processing ATP-binding protein CyaB</fullName>
    </recommendedName>
</protein>
<dbReference type="GO" id="GO:0005886">
    <property type="term" value="C:plasma membrane"/>
    <property type="evidence" value="ECO:0007669"/>
    <property type="project" value="UniProtKB-SubCell"/>
</dbReference>
<feature type="domain" description="ABC transporter" evidence="14">
    <location>
        <begin position="483"/>
        <end position="710"/>
    </location>
</feature>
<evidence type="ECO:0000256" key="9">
    <source>
        <dbReference type="ARBA" id="ARBA00023136"/>
    </source>
</evidence>
<evidence type="ECO:0000256" key="12">
    <source>
        <dbReference type="ARBA" id="ARBA00072252"/>
    </source>
</evidence>
<organism evidence="17 18">
    <name type="scientific">Duganella radicis</name>
    <dbReference type="NCBI Taxonomy" id="551988"/>
    <lineage>
        <taxon>Bacteria</taxon>
        <taxon>Pseudomonadati</taxon>
        <taxon>Pseudomonadota</taxon>
        <taxon>Betaproteobacteria</taxon>
        <taxon>Burkholderiales</taxon>
        <taxon>Oxalobacteraceae</taxon>
        <taxon>Telluria group</taxon>
        <taxon>Duganella</taxon>
    </lineage>
</organism>
<accession>A0A6L6PNG5</accession>
<feature type="transmembrane region" description="Helical" evidence="13">
    <location>
        <begin position="165"/>
        <end position="186"/>
    </location>
</feature>